<feature type="domain" description="Fe-S metabolism associated" evidence="2">
    <location>
        <begin position="9"/>
        <end position="127"/>
    </location>
</feature>
<dbReference type="RefSeq" id="WP_100287842.1">
    <property type="nucleotide sequence ID" value="NZ_PHHA01000002.1"/>
</dbReference>
<dbReference type="Gene3D" id="3.90.1010.10">
    <property type="match status" value="1"/>
</dbReference>
<evidence type="ECO:0000313" key="3">
    <source>
        <dbReference type="EMBL" id="PJG86567.1"/>
    </source>
</evidence>
<organism evidence="3 4">
    <name type="scientific">Conservatibacter flavescens</name>
    <dbReference type="NCBI Taxonomy" id="28161"/>
    <lineage>
        <taxon>Bacteria</taxon>
        <taxon>Pseudomonadati</taxon>
        <taxon>Pseudomonadota</taxon>
        <taxon>Gammaproteobacteria</taxon>
        <taxon>Pasteurellales</taxon>
        <taxon>Pasteurellaceae</taxon>
        <taxon>Conservatibacter</taxon>
    </lineage>
</organism>
<dbReference type="Pfam" id="PF02657">
    <property type="entry name" value="SufE"/>
    <property type="match status" value="1"/>
</dbReference>
<dbReference type="AlphaFoldDB" id="A0A2M8S5Y3"/>
<comment type="caution">
    <text evidence="3">The sequence shown here is derived from an EMBL/GenBank/DDBJ whole genome shotgun (WGS) entry which is preliminary data.</text>
</comment>
<sequence length="128" mass="15183">MKNELQQKLFNAKDWEERYRCIIQAAKNLPRPDEESLSQMQLIPGCEVKVWFKYLEKNNRTFQFYAYSESRIINGLLWIILLEIQDKSATQLREFSIKNYLSQLGIAQRLSASRLNGFAHIEKILQQL</sequence>
<dbReference type="InterPro" id="IPR003808">
    <property type="entry name" value="Fe-S_metab-assoc_dom"/>
</dbReference>
<evidence type="ECO:0000313" key="4">
    <source>
        <dbReference type="Proteomes" id="UP000229329"/>
    </source>
</evidence>
<evidence type="ECO:0000256" key="1">
    <source>
        <dbReference type="ARBA" id="ARBA00010282"/>
    </source>
</evidence>
<comment type="similarity">
    <text evidence="1">Belongs to the SufE family.</text>
</comment>
<keyword evidence="4" id="KW-1185">Reference proteome</keyword>
<dbReference type="OrthoDB" id="9799320at2"/>
<dbReference type="PANTHER" id="PTHR43597">
    <property type="entry name" value="SULFUR ACCEPTOR PROTEIN CSDE"/>
    <property type="match status" value="1"/>
</dbReference>
<dbReference type="PANTHER" id="PTHR43597:SF5">
    <property type="entry name" value="SUFE-LIKE PROTEIN 2, CHLOROPLASTIC"/>
    <property type="match status" value="1"/>
</dbReference>
<name>A0A2M8S5Y3_9PAST</name>
<dbReference type="Proteomes" id="UP000229329">
    <property type="component" value="Unassembled WGS sequence"/>
</dbReference>
<evidence type="ECO:0000259" key="2">
    <source>
        <dbReference type="Pfam" id="PF02657"/>
    </source>
</evidence>
<dbReference type="EMBL" id="PHHA01000002">
    <property type="protein sequence ID" value="PJG86567.1"/>
    <property type="molecule type" value="Genomic_DNA"/>
</dbReference>
<accession>A0A2M8S5Y3</accession>
<gene>
    <name evidence="3" type="ORF">CVP05_01810</name>
</gene>
<dbReference type="SUPFAM" id="SSF82649">
    <property type="entry name" value="SufE/NifU"/>
    <property type="match status" value="1"/>
</dbReference>
<reference evidence="3 4" key="1">
    <citation type="submission" date="2017-11" db="EMBL/GenBank/DDBJ databases">
        <title>Reclassification of Bisgaard taxon 7 as Conservatibacter flavescens gen. nov., sp. nov.</title>
        <authorList>
            <person name="Christensen H."/>
        </authorList>
    </citation>
    <scope>NUCLEOTIDE SEQUENCE [LARGE SCALE GENOMIC DNA]</scope>
    <source>
        <strain evidence="3 4">7_4</strain>
    </source>
</reference>
<protein>
    <recommendedName>
        <fullName evidence="2">Fe-S metabolism associated domain-containing protein</fullName>
    </recommendedName>
</protein>
<proteinExistence type="inferred from homology"/>